<dbReference type="InterPro" id="IPR001128">
    <property type="entry name" value="Cyt_P450"/>
</dbReference>
<evidence type="ECO:0000256" key="5">
    <source>
        <dbReference type="ARBA" id="ARBA00023002"/>
    </source>
</evidence>
<dbReference type="AlphaFoldDB" id="A0A397GSV6"/>
<reference evidence="11" key="1">
    <citation type="submission" date="2018-08" db="EMBL/GenBank/DDBJ databases">
        <title>Draft genome sequence of azole-resistant Aspergillus thermomutatus (Neosartorya pseudofischeri) strain HMR AF 39, isolated from a human nasal aspirate.</title>
        <authorList>
            <person name="Parent-Michaud M."/>
            <person name="Dufresne P.J."/>
            <person name="Fournier E."/>
            <person name="Martineau C."/>
            <person name="Moreira S."/>
            <person name="Perkins V."/>
            <person name="De Repentigny L."/>
            <person name="Dufresne S.F."/>
        </authorList>
    </citation>
    <scope>NUCLEOTIDE SEQUENCE [LARGE SCALE GENOMIC DNA]</scope>
    <source>
        <strain evidence="11">HMR AF 39</strain>
    </source>
</reference>
<dbReference type="CDD" id="cd11058">
    <property type="entry name" value="CYP60B-like"/>
    <property type="match status" value="1"/>
</dbReference>
<keyword evidence="5 9" id="KW-0560">Oxidoreductase</keyword>
<dbReference type="Gene3D" id="1.10.630.10">
    <property type="entry name" value="Cytochrome P450"/>
    <property type="match status" value="1"/>
</dbReference>
<feature type="transmembrane region" description="Helical" evidence="10">
    <location>
        <begin position="12"/>
        <end position="35"/>
    </location>
</feature>
<feature type="binding site" description="axial binding residue" evidence="8">
    <location>
        <position position="443"/>
    </location>
    <ligand>
        <name>heme</name>
        <dbReference type="ChEBI" id="CHEBI:30413"/>
    </ligand>
    <ligandPart>
        <name>Fe</name>
        <dbReference type="ChEBI" id="CHEBI:18248"/>
    </ligandPart>
</feature>
<dbReference type="OrthoDB" id="1470350at2759"/>
<name>A0A397GSV6_ASPTH</name>
<keyword evidence="3 8" id="KW-0349">Heme</keyword>
<dbReference type="PANTHER" id="PTHR24305">
    <property type="entry name" value="CYTOCHROME P450"/>
    <property type="match status" value="1"/>
</dbReference>
<dbReference type="VEuPathDB" id="FungiDB:CDV56_100664"/>
<dbReference type="STRING" id="41047.A0A397GSV6"/>
<dbReference type="EMBL" id="NKHU02000118">
    <property type="protein sequence ID" value="RHZ53905.1"/>
    <property type="molecule type" value="Genomic_DNA"/>
</dbReference>
<evidence type="ECO:0000256" key="6">
    <source>
        <dbReference type="ARBA" id="ARBA00023004"/>
    </source>
</evidence>
<dbReference type="GO" id="GO:0005506">
    <property type="term" value="F:iron ion binding"/>
    <property type="evidence" value="ECO:0007669"/>
    <property type="project" value="InterPro"/>
</dbReference>
<gene>
    <name evidence="11" type="ORF">CDV56_100664</name>
</gene>
<organism evidence="11 12">
    <name type="scientific">Aspergillus thermomutatus</name>
    <name type="common">Neosartorya pseudofischeri</name>
    <dbReference type="NCBI Taxonomy" id="41047"/>
    <lineage>
        <taxon>Eukaryota</taxon>
        <taxon>Fungi</taxon>
        <taxon>Dikarya</taxon>
        <taxon>Ascomycota</taxon>
        <taxon>Pezizomycotina</taxon>
        <taxon>Eurotiomycetes</taxon>
        <taxon>Eurotiomycetidae</taxon>
        <taxon>Eurotiales</taxon>
        <taxon>Aspergillaceae</taxon>
        <taxon>Aspergillus</taxon>
        <taxon>Aspergillus subgen. Fumigati</taxon>
    </lineage>
</organism>
<dbReference type="InterPro" id="IPR002401">
    <property type="entry name" value="Cyt_P450_E_grp-I"/>
</dbReference>
<evidence type="ECO:0000256" key="9">
    <source>
        <dbReference type="RuleBase" id="RU000461"/>
    </source>
</evidence>
<evidence type="ECO:0008006" key="13">
    <source>
        <dbReference type="Google" id="ProtNLM"/>
    </source>
</evidence>
<dbReference type="GeneID" id="38122638"/>
<protein>
    <recommendedName>
        <fullName evidence="13">Cytochrome P450</fullName>
    </recommendedName>
</protein>
<evidence type="ECO:0000313" key="12">
    <source>
        <dbReference type="Proteomes" id="UP000215305"/>
    </source>
</evidence>
<dbReference type="InterPro" id="IPR017972">
    <property type="entry name" value="Cyt_P450_CS"/>
</dbReference>
<evidence type="ECO:0000313" key="11">
    <source>
        <dbReference type="EMBL" id="RHZ53905.1"/>
    </source>
</evidence>
<evidence type="ECO:0000256" key="1">
    <source>
        <dbReference type="ARBA" id="ARBA00001971"/>
    </source>
</evidence>
<dbReference type="SUPFAM" id="SSF48264">
    <property type="entry name" value="Cytochrome P450"/>
    <property type="match status" value="1"/>
</dbReference>
<dbReference type="GO" id="GO:0044283">
    <property type="term" value="P:small molecule biosynthetic process"/>
    <property type="evidence" value="ECO:0007669"/>
    <property type="project" value="UniProtKB-ARBA"/>
</dbReference>
<proteinExistence type="inferred from homology"/>
<dbReference type="Proteomes" id="UP000215305">
    <property type="component" value="Unassembled WGS sequence"/>
</dbReference>
<evidence type="ECO:0000256" key="3">
    <source>
        <dbReference type="ARBA" id="ARBA00022617"/>
    </source>
</evidence>
<dbReference type="RefSeq" id="XP_026613762.1">
    <property type="nucleotide sequence ID" value="XM_026754283.1"/>
</dbReference>
<dbReference type="InterPro" id="IPR036396">
    <property type="entry name" value="Cyt_P450_sf"/>
</dbReference>
<dbReference type="InterPro" id="IPR050121">
    <property type="entry name" value="Cytochrome_P450_monoxygenase"/>
</dbReference>
<dbReference type="GO" id="GO:0020037">
    <property type="term" value="F:heme binding"/>
    <property type="evidence" value="ECO:0007669"/>
    <property type="project" value="InterPro"/>
</dbReference>
<comment type="caution">
    <text evidence="11">The sequence shown here is derived from an EMBL/GenBank/DDBJ whole genome shotgun (WGS) entry which is preliminary data.</text>
</comment>
<sequence length="504" mass="56819">MDSLAFTVMPSFGVLSIWGTLAVSVVLCLVAKSIYNVYFHPLSRFPGPRLWSLTRLCWTVSLARGDLHLKIKSFHDRYGSIVRVAPDELSFIDGSAWQDIYAGSQRNKGLPKNDVIFGAQQFRSILDGTDEEHTRMRKVLASSFSNKNTDKQEGLLQRYLDILIRNLHQVARNSKAINVVEWYTWFAFDTTGELAFSESFNQLEQTISHPWVQMITSHLKYSALSVCLRFYSPLDRLMPLIAPPSLHRLKWSFISMAREKVFRRMNRPDSKGLDDIFGACNTPSDEKPIQMTTEELVGTFTFLIVSGSETTATVLTGITNYLCHNPRVLKLLTDELRSVPEEGGLTLASTATMPYLNGVIKEGMRLCHPVPGALSRVVPPEGKVIGGHFVPGNTLVGISPFAAYISDSNFASPYEFTPERWLGDQEDNNRNIFQPFSVGGRNCIGQNLAWAEMRLILARVLYNFDIEQAGGRDWMEKKSYLLWEKDPLLIRVKAAREGGFYLLG</sequence>
<dbReference type="GO" id="GO:0016705">
    <property type="term" value="F:oxidoreductase activity, acting on paired donors, with incorporation or reduction of molecular oxygen"/>
    <property type="evidence" value="ECO:0007669"/>
    <property type="project" value="InterPro"/>
</dbReference>
<evidence type="ECO:0000256" key="8">
    <source>
        <dbReference type="PIRSR" id="PIRSR602401-1"/>
    </source>
</evidence>
<comment type="cofactor">
    <cofactor evidence="1 8">
        <name>heme</name>
        <dbReference type="ChEBI" id="CHEBI:30413"/>
    </cofactor>
</comment>
<dbReference type="GO" id="GO:0004497">
    <property type="term" value="F:monooxygenase activity"/>
    <property type="evidence" value="ECO:0007669"/>
    <property type="project" value="UniProtKB-KW"/>
</dbReference>
<accession>A0A397GSV6</accession>
<keyword evidence="4 8" id="KW-0479">Metal-binding</keyword>
<keyword evidence="10" id="KW-1133">Transmembrane helix</keyword>
<keyword evidence="7 9" id="KW-0503">Monooxygenase</keyword>
<evidence type="ECO:0000256" key="7">
    <source>
        <dbReference type="ARBA" id="ARBA00023033"/>
    </source>
</evidence>
<keyword evidence="6 8" id="KW-0408">Iron</keyword>
<evidence type="ECO:0000256" key="2">
    <source>
        <dbReference type="ARBA" id="ARBA00010617"/>
    </source>
</evidence>
<dbReference type="PRINTS" id="PR00385">
    <property type="entry name" value="P450"/>
</dbReference>
<dbReference type="PANTHER" id="PTHR24305:SF210">
    <property type="entry name" value="CYTOCHROME P450 MONOOXYGENASE ASQL-RELATED"/>
    <property type="match status" value="1"/>
</dbReference>
<dbReference type="PROSITE" id="PS00086">
    <property type="entry name" value="CYTOCHROME_P450"/>
    <property type="match status" value="1"/>
</dbReference>
<keyword evidence="10" id="KW-0812">Transmembrane</keyword>
<dbReference type="Pfam" id="PF00067">
    <property type="entry name" value="p450"/>
    <property type="match status" value="1"/>
</dbReference>
<keyword evidence="10" id="KW-0472">Membrane</keyword>
<evidence type="ECO:0000256" key="10">
    <source>
        <dbReference type="SAM" id="Phobius"/>
    </source>
</evidence>
<comment type="similarity">
    <text evidence="2 9">Belongs to the cytochrome P450 family.</text>
</comment>
<evidence type="ECO:0000256" key="4">
    <source>
        <dbReference type="ARBA" id="ARBA00022723"/>
    </source>
</evidence>
<keyword evidence="12" id="KW-1185">Reference proteome</keyword>
<dbReference type="PRINTS" id="PR00463">
    <property type="entry name" value="EP450I"/>
</dbReference>